<dbReference type="InterPro" id="IPR051049">
    <property type="entry name" value="Dienelactone_hydrolase-like"/>
</dbReference>
<gene>
    <name evidence="2" type="ORF">E6C76_17600</name>
</gene>
<evidence type="ECO:0000313" key="3">
    <source>
        <dbReference type="Proteomes" id="UP000308430"/>
    </source>
</evidence>
<sequence length="293" mass="31467">MNDREHPTSADFDSLLPASRIDRRTFVTTLSAAGFALAVRPALAQSVISTPADGLEHGSTTIPSGADALPAYFACPAGKDKLPTVLVVQEIFGVHEHIRDVCRRLAHEGYLAIAPELFYRQGDPANIEQISEILSTIVAKVPDAQVMADLDACAAWAAAHGGDPARLAITGFCWGGRITWLYAAHNPRLRAGVAWYGRLGGEAGALTPLHPVDVAGDLQAPVLGLYGGQDQGIPLADVERMRAALEQAGKPSEIVVYPDAPHAFHADYRPSYRAAEATDGWRRLLDWLRRHGA</sequence>
<keyword evidence="3" id="KW-1185">Reference proteome</keyword>
<dbReference type="GO" id="GO:0016787">
    <property type="term" value="F:hydrolase activity"/>
    <property type="evidence" value="ECO:0007669"/>
    <property type="project" value="UniProtKB-KW"/>
</dbReference>
<keyword evidence="2" id="KW-0378">Hydrolase</keyword>
<proteinExistence type="predicted"/>
<dbReference type="InterPro" id="IPR002925">
    <property type="entry name" value="Dienelactn_hydro"/>
</dbReference>
<evidence type="ECO:0000313" key="2">
    <source>
        <dbReference type="EMBL" id="THF63067.1"/>
    </source>
</evidence>
<organism evidence="2 3">
    <name type="scientific">Pseudothauera nasutitermitis</name>
    <dbReference type="NCBI Taxonomy" id="2565930"/>
    <lineage>
        <taxon>Bacteria</taxon>
        <taxon>Pseudomonadati</taxon>
        <taxon>Pseudomonadota</taxon>
        <taxon>Betaproteobacteria</taxon>
        <taxon>Rhodocyclales</taxon>
        <taxon>Zoogloeaceae</taxon>
        <taxon>Pseudothauera</taxon>
    </lineage>
</organism>
<dbReference type="SUPFAM" id="SSF53474">
    <property type="entry name" value="alpha/beta-Hydrolases"/>
    <property type="match status" value="1"/>
</dbReference>
<dbReference type="Pfam" id="PF01738">
    <property type="entry name" value="DLH"/>
    <property type="match status" value="1"/>
</dbReference>
<name>A0A4S4AT65_9RHOO</name>
<dbReference type="Proteomes" id="UP000308430">
    <property type="component" value="Unassembled WGS sequence"/>
</dbReference>
<dbReference type="AlphaFoldDB" id="A0A4S4AT65"/>
<dbReference type="PANTHER" id="PTHR46623">
    <property type="entry name" value="CARBOXYMETHYLENEBUTENOLIDASE-RELATED"/>
    <property type="match status" value="1"/>
</dbReference>
<dbReference type="InterPro" id="IPR029058">
    <property type="entry name" value="AB_hydrolase_fold"/>
</dbReference>
<dbReference type="PANTHER" id="PTHR46623:SF6">
    <property type="entry name" value="ALPHA_BETA-HYDROLASES SUPERFAMILY PROTEIN"/>
    <property type="match status" value="1"/>
</dbReference>
<dbReference type="PROSITE" id="PS51318">
    <property type="entry name" value="TAT"/>
    <property type="match status" value="1"/>
</dbReference>
<dbReference type="InterPro" id="IPR006311">
    <property type="entry name" value="TAT_signal"/>
</dbReference>
<reference evidence="2 3" key="1">
    <citation type="submission" date="2019-04" db="EMBL/GenBank/DDBJ databases">
        <title>Azoarcus nasutitermitis sp. nov. isolated from termite nest.</title>
        <authorList>
            <person name="Lin S.-Y."/>
            <person name="Hameed A."/>
            <person name="Hsu Y.-H."/>
            <person name="Young C.-C."/>
        </authorList>
    </citation>
    <scope>NUCLEOTIDE SEQUENCE [LARGE SCALE GENOMIC DNA]</scope>
    <source>
        <strain evidence="2 3">CC-YHH838</strain>
    </source>
</reference>
<dbReference type="OrthoDB" id="9787933at2"/>
<dbReference type="RefSeq" id="WP_136349547.1">
    <property type="nucleotide sequence ID" value="NZ_SSOC01000006.1"/>
</dbReference>
<dbReference type="Gene3D" id="3.40.50.1820">
    <property type="entry name" value="alpha/beta hydrolase"/>
    <property type="match status" value="1"/>
</dbReference>
<comment type="caution">
    <text evidence="2">The sequence shown here is derived from an EMBL/GenBank/DDBJ whole genome shotgun (WGS) entry which is preliminary data.</text>
</comment>
<feature type="domain" description="Dienelactone hydrolase" evidence="1">
    <location>
        <begin position="70"/>
        <end position="291"/>
    </location>
</feature>
<protein>
    <submittedName>
        <fullName evidence="2">Dienelactone hydrolase family protein</fullName>
    </submittedName>
</protein>
<accession>A0A4S4AT65</accession>
<evidence type="ECO:0000259" key="1">
    <source>
        <dbReference type="Pfam" id="PF01738"/>
    </source>
</evidence>
<dbReference type="EMBL" id="SSOC01000006">
    <property type="protein sequence ID" value="THF63067.1"/>
    <property type="molecule type" value="Genomic_DNA"/>
</dbReference>